<gene>
    <name evidence="1" type="ORF">SAMN05216354_0374</name>
</gene>
<dbReference type="Proteomes" id="UP000236735">
    <property type="component" value="Unassembled WGS sequence"/>
</dbReference>
<name>A0A1H5RWA8_XYLRU</name>
<evidence type="ECO:0000313" key="1">
    <source>
        <dbReference type="EMBL" id="SEF42623.1"/>
    </source>
</evidence>
<organism evidence="1 2">
    <name type="scientific">Xylanibacter ruminicola</name>
    <name type="common">Prevotella ruminicola</name>
    <dbReference type="NCBI Taxonomy" id="839"/>
    <lineage>
        <taxon>Bacteria</taxon>
        <taxon>Pseudomonadati</taxon>
        <taxon>Bacteroidota</taxon>
        <taxon>Bacteroidia</taxon>
        <taxon>Bacteroidales</taxon>
        <taxon>Prevotellaceae</taxon>
        <taxon>Xylanibacter</taxon>
    </lineage>
</organism>
<proteinExistence type="predicted"/>
<sequence>MSNYQDSHFLKLQDHIAAGSKGELTVEESEYEDILFSVAGIIRREGKPAAMAWLQTDRNCTRHVSERLCYEAINLFYATDYVRAEAWRNVLFEKLLTAARLWEKKHIYIDEETGETSSKATAKDYEAYTKIIKQAASLKRLSERDADAIPPSVMNQQINIFGTNAQDVGIPVTDKRAILQAEYFKTLPKKHQKRLEMELGLKPLDIDSMLDSSTELANEVTGE</sequence>
<dbReference type="AlphaFoldDB" id="A0A1H5RWA8"/>
<protein>
    <submittedName>
        <fullName evidence="1">Uncharacterized protein</fullName>
    </submittedName>
</protein>
<evidence type="ECO:0000313" key="2">
    <source>
        <dbReference type="Proteomes" id="UP000236735"/>
    </source>
</evidence>
<accession>A0A1H5RWA8</accession>
<reference evidence="1 2" key="1">
    <citation type="submission" date="2016-10" db="EMBL/GenBank/DDBJ databases">
        <authorList>
            <person name="de Groot N.N."/>
        </authorList>
    </citation>
    <scope>NUCLEOTIDE SEQUENCE [LARGE SCALE GENOMIC DNA]</scope>
    <source>
        <strain evidence="1 2">AR32</strain>
    </source>
</reference>
<dbReference type="RefSeq" id="WP_103914975.1">
    <property type="nucleotide sequence ID" value="NZ_FNUV01000001.1"/>
</dbReference>
<dbReference type="EMBL" id="FNUV01000001">
    <property type="protein sequence ID" value="SEF42623.1"/>
    <property type="molecule type" value="Genomic_DNA"/>
</dbReference>